<dbReference type="SMART" id="SM00812">
    <property type="entry name" value="Alpha_L_fucos"/>
    <property type="match status" value="1"/>
</dbReference>
<dbReference type="InterPro" id="IPR057739">
    <property type="entry name" value="Glyco_hydro_29_N"/>
</dbReference>
<evidence type="ECO:0000256" key="7">
    <source>
        <dbReference type="SAM" id="SignalP"/>
    </source>
</evidence>
<dbReference type="Proteomes" id="UP000435036">
    <property type="component" value="Unassembled WGS sequence"/>
</dbReference>
<organism evidence="9 10">
    <name type="scientific">Sphingobacterium humi</name>
    <dbReference type="NCBI Taxonomy" id="1796905"/>
    <lineage>
        <taxon>Bacteria</taxon>
        <taxon>Pseudomonadati</taxon>
        <taxon>Bacteroidota</taxon>
        <taxon>Sphingobacteriia</taxon>
        <taxon>Sphingobacteriales</taxon>
        <taxon>Sphingobacteriaceae</taxon>
        <taxon>Sphingobacterium</taxon>
    </lineage>
</organism>
<comment type="similarity">
    <text evidence="2">Belongs to the glycosyl hydrolase 29 family.</text>
</comment>
<evidence type="ECO:0000259" key="8">
    <source>
        <dbReference type="Pfam" id="PF01120"/>
    </source>
</evidence>
<feature type="domain" description="Glycoside hydrolase family 29 N-terminal" evidence="8">
    <location>
        <begin position="19"/>
        <end position="343"/>
    </location>
</feature>
<dbReference type="OrthoDB" id="107551at2"/>
<dbReference type="PANTHER" id="PTHR10030:SF37">
    <property type="entry name" value="ALPHA-L-FUCOSIDASE-RELATED"/>
    <property type="match status" value="1"/>
</dbReference>
<evidence type="ECO:0000256" key="1">
    <source>
        <dbReference type="ARBA" id="ARBA00004071"/>
    </source>
</evidence>
<dbReference type="InterPro" id="IPR016286">
    <property type="entry name" value="FUC_metazoa-typ"/>
</dbReference>
<evidence type="ECO:0000256" key="4">
    <source>
        <dbReference type="ARBA" id="ARBA00022729"/>
    </source>
</evidence>
<dbReference type="Gene3D" id="2.60.40.1180">
    <property type="entry name" value="Golgi alpha-mannosidase II"/>
    <property type="match status" value="1"/>
</dbReference>
<keyword evidence="4 7" id="KW-0732">Signal</keyword>
<comment type="caution">
    <text evidence="9">The sequence shown here is derived from an EMBL/GenBank/DDBJ whole genome shotgun (WGS) entry which is preliminary data.</text>
</comment>
<feature type="signal peptide" evidence="7">
    <location>
        <begin position="1"/>
        <end position="20"/>
    </location>
</feature>
<dbReference type="GO" id="GO:0006004">
    <property type="term" value="P:fucose metabolic process"/>
    <property type="evidence" value="ECO:0007669"/>
    <property type="project" value="InterPro"/>
</dbReference>
<name>A0A6N8KXZ2_9SPHI</name>
<dbReference type="GO" id="GO:0004560">
    <property type="term" value="F:alpha-L-fucosidase activity"/>
    <property type="evidence" value="ECO:0007669"/>
    <property type="project" value="InterPro"/>
</dbReference>
<comment type="function">
    <text evidence="1">Alpha-L-fucosidase is responsible for hydrolyzing the alpha-1,6-linked fucose joined to the reducing-end N-acetylglucosamine of the carbohydrate moieties of glycoproteins.</text>
</comment>
<dbReference type="InterPro" id="IPR000933">
    <property type="entry name" value="Glyco_hydro_29"/>
</dbReference>
<dbReference type="GO" id="GO:0016139">
    <property type="term" value="P:glycoside catabolic process"/>
    <property type="evidence" value="ECO:0007669"/>
    <property type="project" value="TreeGrafter"/>
</dbReference>
<dbReference type="PRINTS" id="PR00741">
    <property type="entry name" value="GLHYDRLASE29"/>
</dbReference>
<dbReference type="SUPFAM" id="SSF51445">
    <property type="entry name" value="(Trans)glycosidases"/>
    <property type="match status" value="1"/>
</dbReference>
<proteinExistence type="inferred from homology"/>
<sequence length="612" mass="69655">MMRKISLFLLCCLFLLQTQAQTKAQWLEDARFGMFIHWGLYSASEGLWKGERLRHPNNYAEWIQYRNRIPLAEYGQLAKRFEWEHINPEEWVLLAKKAGMKYIIMTAKHHDGVAIWDTQVGDYSLPKLSHSGRDVIKELAEACRKHGMKLGFYYSHWIDWEHPYGWNHNQEVTGRVTDAQYNEYWQQKVIPQVRELLTNYGDVALMWFDMWIPYQQSIIKKEQLLQLANLIHSLQPNCLINSRLGLPMESKVVDFETLGDNVFGEAYVDHVWETPGTIAHSWGYNALENEWKSTNQLFQSLINNVSLNGSYTLNIGPRADGSVPFEGVERLTSMGKWLQQYGEALYENKGVKLRSSQHDWGKITASKDGKSLYLHVYNWPLDQVLRVSGILEKPSSASLLIPAGKQALQIQQQGPMLHLALPKQAPDPYVSVIQLTFNQLHLDEQLVAESTFGGYALTAKNSITAGLSVKAFDGTKPDHIALQAGQQATWKLYLAEAGRYTLSCNVHQGKANPANLSIQVQRLSPAAAAPSGTKSKKKQASNVLNQRNPSVHYQLQAPQNGKVTVEPNENWYVEEFLDLPVGEIQVESPGYVEVHFQSDKPLLFNRIWIAKP</sequence>
<keyword evidence="10" id="KW-1185">Reference proteome</keyword>
<evidence type="ECO:0000256" key="5">
    <source>
        <dbReference type="ARBA" id="ARBA00022801"/>
    </source>
</evidence>
<evidence type="ECO:0000313" key="10">
    <source>
        <dbReference type="Proteomes" id="UP000435036"/>
    </source>
</evidence>
<dbReference type="Gene3D" id="3.20.20.80">
    <property type="entry name" value="Glycosidases"/>
    <property type="match status" value="1"/>
</dbReference>
<dbReference type="GO" id="GO:0005764">
    <property type="term" value="C:lysosome"/>
    <property type="evidence" value="ECO:0007669"/>
    <property type="project" value="TreeGrafter"/>
</dbReference>
<evidence type="ECO:0000256" key="3">
    <source>
        <dbReference type="ARBA" id="ARBA00012662"/>
    </source>
</evidence>
<evidence type="ECO:0000256" key="2">
    <source>
        <dbReference type="ARBA" id="ARBA00007951"/>
    </source>
</evidence>
<dbReference type="RefSeq" id="WP_160368420.1">
    <property type="nucleotide sequence ID" value="NZ_WSQA01000004.1"/>
</dbReference>
<evidence type="ECO:0000313" key="9">
    <source>
        <dbReference type="EMBL" id="MVZ61674.1"/>
    </source>
</evidence>
<dbReference type="AlphaFoldDB" id="A0A6N8KXZ2"/>
<protein>
    <recommendedName>
        <fullName evidence="3">alpha-L-fucosidase</fullName>
        <ecNumber evidence="3">3.2.1.51</ecNumber>
    </recommendedName>
</protein>
<feature type="chain" id="PRO_5026740154" description="alpha-L-fucosidase" evidence="7">
    <location>
        <begin position="21"/>
        <end position="612"/>
    </location>
</feature>
<keyword evidence="6" id="KW-0326">Glycosidase</keyword>
<dbReference type="InterPro" id="IPR017853">
    <property type="entry name" value="GH"/>
</dbReference>
<dbReference type="EMBL" id="WSQA01000004">
    <property type="protein sequence ID" value="MVZ61674.1"/>
    <property type="molecule type" value="Genomic_DNA"/>
</dbReference>
<keyword evidence="5" id="KW-0378">Hydrolase</keyword>
<reference evidence="9 10" key="1">
    <citation type="submission" date="2019-12" db="EMBL/GenBank/DDBJ databases">
        <authorList>
            <person name="Dong K."/>
        </authorList>
    </citation>
    <scope>NUCLEOTIDE SEQUENCE [LARGE SCALE GENOMIC DNA]</scope>
    <source>
        <strain evidence="9 10">JCM 31225</strain>
    </source>
</reference>
<gene>
    <name evidence="9" type="ORF">GQF63_06550</name>
</gene>
<evidence type="ECO:0000256" key="6">
    <source>
        <dbReference type="ARBA" id="ARBA00023295"/>
    </source>
</evidence>
<dbReference type="Pfam" id="PF01120">
    <property type="entry name" value="Alpha_L_fucos"/>
    <property type="match status" value="1"/>
</dbReference>
<dbReference type="PANTHER" id="PTHR10030">
    <property type="entry name" value="ALPHA-L-FUCOSIDASE"/>
    <property type="match status" value="1"/>
</dbReference>
<accession>A0A6N8KXZ2</accession>
<dbReference type="EC" id="3.2.1.51" evidence="3"/>
<dbReference type="InterPro" id="IPR013780">
    <property type="entry name" value="Glyco_hydro_b"/>
</dbReference>